<name>W6MMA6_9ASCO</name>
<dbReference type="STRING" id="1382522.W6MMA6"/>
<gene>
    <name evidence="6" type="ORF">KUCA_T00003688001</name>
</gene>
<evidence type="ECO:0000256" key="4">
    <source>
        <dbReference type="SAM" id="MobiDB-lite"/>
    </source>
</evidence>
<dbReference type="Gene3D" id="1.25.40.630">
    <property type="match status" value="1"/>
</dbReference>
<dbReference type="InterPro" id="IPR012677">
    <property type="entry name" value="Nucleotide-bd_a/b_plait_sf"/>
</dbReference>
<dbReference type="GO" id="GO:0031124">
    <property type="term" value="P:mRNA 3'-end processing"/>
    <property type="evidence" value="ECO:0007669"/>
    <property type="project" value="InterPro"/>
</dbReference>
<accession>W6MMA6</accession>
<dbReference type="PANTHER" id="PTHR45735:SF2">
    <property type="entry name" value="CLEAVAGE STIMULATION FACTOR SUBUNIT 2"/>
    <property type="match status" value="1"/>
</dbReference>
<protein>
    <recommendedName>
        <fullName evidence="5">RRM domain-containing protein</fullName>
    </recommendedName>
</protein>
<dbReference type="EMBL" id="HG793128">
    <property type="protein sequence ID" value="CDK27709.1"/>
    <property type="molecule type" value="Genomic_DNA"/>
</dbReference>
<feature type="compositionally biased region" description="Polar residues" evidence="4">
    <location>
        <begin position="333"/>
        <end position="349"/>
    </location>
</feature>
<dbReference type="InterPro" id="IPR038192">
    <property type="entry name" value="CSTF_C_sf"/>
</dbReference>
<dbReference type="Pfam" id="PF00076">
    <property type="entry name" value="RRM_1"/>
    <property type="match status" value="1"/>
</dbReference>
<dbReference type="PANTHER" id="PTHR45735">
    <property type="entry name" value="CLEAVAGE STIMULATION FACTOR SUBUNIT 2"/>
    <property type="match status" value="1"/>
</dbReference>
<dbReference type="SUPFAM" id="SSF54928">
    <property type="entry name" value="RNA-binding domain, RBD"/>
    <property type="match status" value="1"/>
</dbReference>
<evidence type="ECO:0000313" key="6">
    <source>
        <dbReference type="EMBL" id="CDK27709.1"/>
    </source>
</evidence>
<dbReference type="Pfam" id="PF14304">
    <property type="entry name" value="CSTF_C"/>
    <property type="match status" value="1"/>
</dbReference>
<dbReference type="GO" id="GO:0005847">
    <property type="term" value="C:mRNA cleavage and polyadenylation specificity factor complex"/>
    <property type="evidence" value="ECO:0007669"/>
    <property type="project" value="TreeGrafter"/>
</dbReference>
<dbReference type="GeneID" id="34521090"/>
<dbReference type="AlphaFoldDB" id="W6MMA6"/>
<evidence type="ECO:0000256" key="1">
    <source>
        <dbReference type="ARBA" id="ARBA00004123"/>
    </source>
</evidence>
<dbReference type="GO" id="GO:0003729">
    <property type="term" value="F:mRNA binding"/>
    <property type="evidence" value="ECO:0007669"/>
    <property type="project" value="TreeGrafter"/>
</dbReference>
<proteinExistence type="predicted"/>
<dbReference type="PROSITE" id="PS50102">
    <property type="entry name" value="RRM"/>
    <property type="match status" value="1"/>
</dbReference>
<keyword evidence="7" id="KW-1185">Reference proteome</keyword>
<dbReference type="InterPro" id="IPR025742">
    <property type="entry name" value="CSTF2_hinge"/>
</dbReference>
<dbReference type="Gene3D" id="3.30.70.330">
    <property type="match status" value="1"/>
</dbReference>
<dbReference type="InterPro" id="IPR026896">
    <property type="entry name" value="CSTF_C"/>
</dbReference>
<evidence type="ECO:0000256" key="3">
    <source>
        <dbReference type="PROSITE-ProRule" id="PRU00176"/>
    </source>
</evidence>
<reference evidence="6" key="2">
    <citation type="submission" date="2014-02" db="EMBL/GenBank/DDBJ databases">
        <title>Complete DNA sequence of /Kuraishia capsulata/ illustrates novel genomic features among budding yeasts (/Saccharomycotina/).</title>
        <authorList>
            <person name="Morales L."/>
            <person name="Noel B."/>
            <person name="Porcel B."/>
            <person name="Marcet-Houben M."/>
            <person name="Hullo M-F."/>
            <person name="Sacerdot C."/>
            <person name="Tekaia F."/>
            <person name="Leh-Louis V."/>
            <person name="Despons L."/>
            <person name="Khanna V."/>
            <person name="Aury J-M."/>
            <person name="Barbe V."/>
            <person name="Couloux A."/>
            <person name="Labadie K."/>
            <person name="Pelletier E."/>
            <person name="Souciet J-L."/>
            <person name="Boekhout T."/>
            <person name="Gabaldon T."/>
            <person name="Wincker P."/>
            <person name="Dujon B."/>
        </authorList>
    </citation>
    <scope>NUCLEOTIDE SEQUENCE</scope>
    <source>
        <strain evidence="6">CBS 1993</strain>
    </source>
</reference>
<dbReference type="Proteomes" id="UP000019384">
    <property type="component" value="Unassembled WGS sequence"/>
</dbReference>
<dbReference type="SMART" id="SM00360">
    <property type="entry name" value="RRM"/>
    <property type="match status" value="1"/>
</dbReference>
<dbReference type="Gene3D" id="1.10.20.70">
    <property type="entry name" value="Transcription termination and cleavage factor, C-terminal domain"/>
    <property type="match status" value="1"/>
</dbReference>
<feature type="region of interest" description="Disordered" evidence="4">
    <location>
        <begin position="333"/>
        <end position="355"/>
    </location>
</feature>
<reference evidence="6" key="1">
    <citation type="submission" date="2013-12" db="EMBL/GenBank/DDBJ databases">
        <authorList>
            <person name="Genoscope - CEA"/>
        </authorList>
    </citation>
    <scope>NUCLEOTIDE SEQUENCE</scope>
    <source>
        <strain evidence="6">CBS 1993</strain>
    </source>
</reference>
<dbReference type="Pfam" id="PF14327">
    <property type="entry name" value="CSTF2_hinge"/>
    <property type="match status" value="1"/>
</dbReference>
<dbReference type="CDD" id="cd00590">
    <property type="entry name" value="RRM_SF"/>
    <property type="match status" value="1"/>
</dbReference>
<evidence type="ECO:0000256" key="2">
    <source>
        <dbReference type="ARBA" id="ARBA00023242"/>
    </source>
</evidence>
<dbReference type="InterPro" id="IPR035979">
    <property type="entry name" value="RBD_domain_sf"/>
</dbReference>
<organism evidence="6 7">
    <name type="scientific">Kuraishia capsulata CBS 1993</name>
    <dbReference type="NCBI Taxonomy" id="1382522"/>
    <lineage>
        <taxon>Eukaryota</taxon>
        <taxon>Fungi</taxon>
        <taxon>Dikarya</taxon>
        <taxon>Ascomycota</taxon>
        <taxon>Saccharomycotina</taxon>
        <taxon>Pichiomycetes</taxon>
        <taxon>Pichiales</taxon>
        <taxon>Pichiaceae</taxon>
        <taxon>Kuraishia</taxon>
    </lineage>
</organism>
<feature type="domain" description="RRM" evidence="5">
    <location>
        <begin position="11"/>
        <end position="89"/>
    </location>
</feature>
<keyword evidence="3" id="KW-0694">RNA-binding</keyword>
<dbReference type="OrthoDB" id="272703at2759"/>
<evidence type="ECO:0000313" key="7">
    <source>
        <dbReference type="Proteomes" id="UP000019384"/>
    </source>
</evidence>
<comment type="subcellular location">
    <subcellularLocation>
        <location evidence="1">Nucleus</location>
    </subcellularLocation>
</comment>
<dbReference type="HOGENOM" id="CLU_758611_0_0_1"/>
<dbReference type="InterPro" id="IPR000504">
    <property type="entry name" value="RRM_dom"/>
</dbReference>
<evidence type="ECO:0000259" key="5">
    <source>
        <dbReference type="PROSITE" id="PS50102"/>
    </source>
</evidence>
<sequence length="417" mass="45840">MSKGIALNTSCVLYIGAIPYNWDVEVIKAVVCGSGPIVDVRCMMDSPGKNKGFCFVEYATPDDAQRALRLLSQVKIEGRKKLRIELSKEGLRNPSPVGTKPELLLSRNFLPPNVVIPNEMMNGLSHQPTSFDFNSNGNAYAHQPSQLSQPDLLQQISSSPQLQRMVQQMLSQGMDMNQVSNVIQQYLSKGSQFPQPPQQRIVMPNSLLDATNHLPKVEKLPFVTRERISETLSQIHPAVLIQLIATLKQTLEGPNQQYAATVLNSNPQLAVAAAQSLLLMGVIDTDVIDQAVSKANTQQQPQQPTLSTLQQSNAASAASAAAVVNSAIPLQPTNAHTNNQFHQETSNPMYNNSNYAASSSVDPDWIGLSQSTIEKLSKMEKSESSLIVQVLKLPPDQVENLPPQQKIMVEQLRNQYR</sequence>
<keyword evidence="2" id="KW-0539">Nucleus</keyword>
<dbReference type="RefSeq" id="XP_022459702.1">
    <property type="nucleotide sequence ID" value="XM_022602127.1"/>
</dbReference>